<dbReference type="Gene3D" id="3.40.50.300">
    <property type="entry name" value="P-loop containing nucleotide triphosphate hydrolases"/>
    <property type="match status" value="4"/>
</dbReference>
<evidence type="ECO:0000256" key="1">
    <source>
        <dbReference type="ARBA" id="ARBA00022741"/>
    </source>
</evidence>
<gene>
    <name evidence="5" type="ORF">EVOR1521_LOCUS3706</name>
</gene>
<protein>
    <recommendedName>
        <fullName evidence="4">ATPase dynein-related AAA domain-containing protein</fullName>
    </recommendedName>
</protein>
<keyword evidence="1" id="KW-0547">Nucleotide-binding</keyword>
<feature type="domain" description="ATPase dynein-related AAA" evidence="4">
    <location>
        <begin position="309"/>
        <end position="441"/>
    </location>
</feature>
<sequence>MIVSDDNDGGCVVQEILVRERQHICKPLKNFVCAESADPFQFDHIEMGTIDYVIMQSSCAQMCHLQLGASGSTEPVQVDRSTQSMLVVGGYRIMVLQSGKVTIHRTTGAYNQELEAHSAWKEAEGAKVRMFRTSHCDSLQVGILANGCLFLLEESDGSWRWSDTTPRTLEGVVDISLEGGRSYFLSKPPESPKTLAPGNTASETHGTDTHADLRDSLLFLPPREGIASHRSRIVRKATLPLKHHNRDRRTGNVEIAGRTVRRQEFTEADEALKALIPKLDETFDVSSKEAVEKCHRLLDSLESSTCTVIEGETASGKSSTVLQVAARTRSPVQRLNMTPQTKASDLLGYSYVKQEGEASWIAFRDGVLTTAAKCGHLLVVEEANVAGEELLDACREIMHCGRLIMLGGAVAGQEGAEHGALHVTVHPNFRVVLTQNPVGSYGNRKIWGSSMMSHFTPLLFEEFKAPAGFFQDEKLQASFDLAQKCRLAANVEVPITLRDLKHAQGAREHLRELVAQLCVQHLDATQARQLRSKLAGLWGQELRQLSFQECLDAAEAARRPVKVTGPERSGKLREVVSWAERRRGDNGFEVVYLHPQSSPSELLDSLRPNPADSGPPFALVQGPISKCVQEGKILILAGYFRPELSMEWLNTLLESDVGGQIINIGGTTLQVHKDFHVVVTSTSGERLDHRHTATLAVETRFFTVDLETWPFSDVPEESRSSVDQKQLGALVQDSPFWEENNYSIEGREDVVRSVASELYSKKRATLEGDAACGKTSLARLIAKYLGYSEDQVLYHLVSADTDQNRLLGRWQPAAGRPFFKPGDLLDAVTSGKFLILDEKNHSAPELIGFIYAIMDPNTRKLYVPQLAKHVDVHESFCLVSTQNPAGDPERYPGCKPTYRAECTRVKVFQMPPIDGGLRHILSAQARARALRSEESVHIVQRIQQLAEQMGLDLRKCIGLLRRSVRGCSKKSFSVGLVQQRKSARGCESVPLHAKLMGLLPGKLRCTVKEEGTQLLISAEDDEDVNLVLICKLPRRPNSNLEDLRRRSVAQQELFCRMAFAHAYREPVILSGRSSFKADTVQLFHSLVAFPSVSLRQVHITPETSTGDLLGAIEPVIKASPRFWQPELQQDFVFQRGQLPDAAEAGDLLLLKHLTLADASVAEVLNAVTDSEPSLQVDGKAVTLHDRFFLVATVHEPSKALSLAQASRWTVLKVKENQEERLEMLMNVPQSRWAKQTGEAWVEKAMDKMLTVLGKYISAVAWDDGEYPVTTHHMTMWCRCVEVDTVDPDRIFNVLLGARCLFYQRHSLDKAQSQMVLHHGPGLPSDLEEHIARFEASPESGQFLGVRLPAGILADPPAEFTRSKEGDVMLRDVLFLGLARVWVAAIGPPGNGKSKMASVLGAWLGLKHFRLFCSAHLSRADFERGVHQHENGVFALKDSPAREVYQQGGVLVFEEPNNCKSELHPCFLAMSEDPAGIGILAMNPRRSLQSDALELFPTLSARVCWMPVPAMSQEDQEKIMLPVVMQPFLSVEERRQREIWAIFKQAHFTPELQGHVGIRQGQQFAALCQGVESQLMLPDGRINNQLLAILVHAVYGELHDTPAVRQAVHQQISDGWANRKAGVDEESALPLCSCLLAR</sequence>
<evidence type="ECO:0000256" key="3">
    <source>
        <dbReference type="SAM" id="MobiDB-lite"/>
    </source>
</evidence>
<reference evidence="5" key="1">
    <citation type="submission" date="2023-08" db="EMBL/GenBank/DDBJ databases">
        <authorList>
            <person name="Chen Y."/>
            <person name="Shah S."/>
            <person name="Dougan E. K."/>
            <person name="Thang M."/>
            <person name="Chan C."/>
        </authorList>
    </citation>
    <scope>NUCLEOTIDE SEQUENCE</scope>
</reference>
<comment type="caution">
    <text evidence="5">The sequence shown here is derived from an EMBL/GenBank/DDBJ whole genome shotgun (WGS) entry which is preliminary data.</text>
</comment>
<evidence type="ECO:0000256" key="2">
    <source>
        <dbReference type="ARBA" id="ARBA00022840"/>
    </source>
</evidence>
<dbReference type="GO" id="GO:0030687">
    <property type="term" value="C:preribosome, large subunit precursor"/>
    <property type="evidence" value="ECO:0007669"/>
    <property type="project" value="TreeGrafter"/>
</dbReference>
<dbReference type="SUPFAM" id="SSF52540">
    <property type="entry name" value="P-loop containing nucleoside triphosphate hydrolases"/>
    <property type="match status" value="3"/>
</dbReference>
<dbReference type="InterPro" id="IPR011704">
    <property type="entry name" value="ATPase_dyneun-rel_AAA"/>
</dbReference>
<evidence type="ECO:0000259" key="4">
    <source>
        <dbReference type="Pfam" id="PF07728"/>
    </source>
</evidence>
<dbReference type="InterPro" id="IPR027417">
    <property type="entry name" value="P-loop_NTPase"/>
</dbReference>
<dbReference type="GO" id="GO:0005524">
    <property type="term" value="F:ATP binding"/>
    <property type="evidence" value="ECO:0007669"/>
    <property type="project" value="UniProtKB-KW"/>
</dbReference>
<organism evidence="5 6">
    <name type="scientific">Effrenium voratum</name>
    <dbReference type="NCBI Taxonomy" id="2562239"/>
    <lineage>
        <taxon>Eukaryota</taxon>
        <taxon>Sar</taxon>
        <taxon>Alveolata</taxon>
        <taxon>Dinophyceae</taxon>
        <taxon>Suessiales</taxon>
        <taxon>Symbiodiniaceae</taxon>
        <taxon>Effrenium</taxon>
    </lineage>
</organism>
<dbReference type="GO" id="GO:0005634">
    <property type="term" value="C:nucleus"/>
    <property type="evidence" value="ECO:0007669"/>
    <property type="project" value="TreeGrafter"/>
</dbReference>
<accession>A0AA36MNZ2</accession>
<keyword evidence="6" id="KW-1185">Reference proteome</keyword>
<feature type="region of interest" description="Disordered" evidence="3">
    <location>
        <begin position="185"/>
        <end position="208"/>
    </location>
</feature>
<dbReference type="GO" id="GO:0000055">
    <property type="term" value="P:ribosomal large subunit export from nucleus"/>
    <property type="evidence" value="ECO:0007669"/>
    <property type="project" value="TreeGrafter"/>
</dbReference>
<proteinExistence type="predicted"/>
<dbReference type="Pfam" id="PF07728">
    <property type="entry name" value="AAA_5"/>
    <property type="match status" value="3"/>
</dbReference>
<dbReference type="Proteomes" id="UP001178507">
    <property type="component" value="Unassembled WGS sequence"/>
</dbReference>
<dbReference type="PANTHER" id="PTHR48103">
    <property type="entry name" value="MIDASIN-RELATED"/>
    <property type="match status" value="1"/>
</dbReference>
<name>A0AA36MNZ2_9DINO</name>
<evidence type="ECO:0000313" key="6">
    <source>
        <dbReference type="Proteomes" id="UP001178507"/>
    </source>
</evidence>
<feature type="domain" description="ATPase dynein-related AAA" evidence="4">
    <location>
        <begin position="766"/>
        <end position="886"/>
    </location>
</feature>
<dbReference type="GO" id="GO:0000027">
    <property type="term" value="P:ribosomal large subunit assembly"/>
    <property type="evidence" value="ECO:0007669"/>
    <property type="project" value="TreeGrafter"/>
</dbReference>
<dbReference type="EMBL" id="CAUJNA010000229">
    <property type="protein sequence ID" value="CAJ1374072.1"/>
    <property type="molecule type" value="Genomic_DNA"/>
</dbReference>
<evidence type="ECO:0000313" key="5">
    <source>
        <dbReference type="EMBL" id="CAJ1374072.1"/>
    </source>
</evidence>
<dbReference type="PANTHER" id="PTHR48103:SF2">
    <property type="entry name" value="MIDASIN"/>
    <property type="match status" value="1"/>
</dbReference>
<keyword evidence="2" id="KW-0067">ATP-binding</keyword>
<feature type="domain" description="ATPase dynein-related AAA" evidence="4">
    <location>
        <begin position="1385"/>
        <end position="1462"/>
    </location>
</feature>
<dbReference type="GO" id="GO:0016887">
    <property type="term" value="F:ATP hydrolysis activity"/>
    <property type="evidence" value="ECO:0007669"/>
    <property type="project" value="InterPro"/>
</dbReference>